<gene>
    <name evidence="4" type="ordered locus">RPB_1443</name>
</gene>
<keyword evidence="2" id="KW-0479">Metal-binding</keyword>
<evidence type="ECO:0000313" key="5">
    <source>
        <dbReference type="Proteomes" id="UP000008809"/>
    </source>
</evidence>
<evidence type="ECO:0000256" key="1">
    <source>
        <dbReference type="ARBA" id="ARBA00009175"/>
    </source>
</evidence>
<dbReference type="PANTHER" id="PTHR30632">
    <property type="entry name" value="MOLYBDATE-BINDING PERIPLASMIC PROTEIN"/>
    <property type="match status" value="1"/>
</dbReference>
<protein>
    <submittedName>
        <fullName evidence="4">Molybdenum ABC transporter, periplasmic molybdate-binding protein</fullName>
    </submittedName>
</protein>
<name>Q2J057_RHOP2</name>
<dbReference type="STRING" id="316058.RPB_1443"/>
<reference evidence="4 5" key="1">
    <citation type="submission" date="2006-01" db="EMBL/GenBank/DDBJ databases">
        <title>Complete sequence of Rhodopseudomonas palustris HaA2.</title>
        <authorList>
            <consortium name="US DOE Joint Genome Institute"/>
            <person name="Copeland A."/>
            <person name="Lucas S."/>
            <person name="Lapidus A."/>
            <person name="Barry K."/>
            <person name="Detter J.C."/>
            <person name="Glavina T."/>
            <person name="Hammon N."/>
            <person name="Israni S."/>
            <person name="Pitluck S."/>
            <person name="Chain P."/>
            <person name="Malfatti S."/>
            <person name="Shin M."/>
            <person name="Vergez L."/>
            <person name="Schmutz J."/>
            <person name="Larimer F."/>
            <person name="Land M."/>
            <person name="Hauser L."/>
            <person name="Pelletier D.A."/>
            <person name="Kyrpides N."/>
            <person name="Anderson I."/>
            <person name="Oda Y."/>
            <person name="Harwood C.S."/>
            <person name="Richardson P."/>
        </authorList>
    </citation>
    <scope>NUCLEOTIDE SEQUENCE [LARGE SCALE GENOMIC DNA]</scope>
    <source>
        <strain evidence="4 5">HaA2</strain>
    </source>
</reference>
<keyword evidence="3" id="KW-0732">Signal</keyword>
<evidence type="ECO:0000256" key="2">
    <source>
        <dbReference type="ARBA" id="ARBA00022723"/>
    </source>
</evidence>
<proteinExistence type="inferred from homology"/>
<dbReference type="Proteomes" id="UP000008809">
    <property type="component" value="Chromosome"/>
</dbReference>
<keyword evidence="5" id="KW-1185">Reference proteome</keyword>
<accession>Q2J057</accession>
<dbReference type="KEGG" id="rpb:RPB_1443"/>
<dbReference type="InterPro" id="IPR005950">
    <property type="entry name" value="ModA"/>
</dbReference>
<comment type="similarity">
    <text evidence="1">Belongs to the bacterial solute-binding protein ModA family.</text>
</comment>
<dbReference type="NCBIfam" id="TIGR01256">
    <property type="entry name" value="modA"/>
    <property type="match status" value="1"/>
</dbReference>
<dbReference type="SUPFAM" id="SSF53850">
    <property type="entry name" value="Periplasmic binding protein-like II"/>
    <property type="match status" value="1"/>
</dbReference>
<dbReference type="RefSeq" id="WP_011440341.1">
    <property type="nucleotide sequence ID" value="NC_007778.1"/>
</dbReference>
<dbReference type="InterPro" id="IPR050682">
    <property type="entry name" value="ModA/WtpA"/>
</dbReference>
<dbReference type="GO" id="GO:0046872">
    <property type="term" value="F:metal ion binding"/>
    <property type="evidence" value="ECO:0007669"/>
    <property type="project" value="UniProtKB-KW"/>
</dbReference>
<dbReference type="GO" id="GO:0015689">
    <property type="term" value="P:molybdate ion transport"/>
    <property type="evidence" value="ECO:0007669"/>
    <property type="project" value="InterPro"/>
</dbReference>
<sequence>MPSAFLRPFLTGVALVVPLVAASADEITLAAGAGYRRPVAELAAAYEKQSGDKVLQVYGHMGQVLAQARESARVAMVCGDRTVLDKAGGMAFTRMVRLGTGRLVVAVRKGLELGKAEDIAAPQFRRIGIPDQANAVYGKAGRQFLQRSKLEAEIDPRLIAVATVPQVTSYIASGEIDAGFINATDALGAGDRIGGFVEVGAGLYDAPEIVCGIPAAADGKAPAGAAATAGFIAFLDTAPAREILTRHGL</sequence>
<dbReference type="OrthoDB" id="9785015at2"/>
<dbReference type="Pfam" id="PF13531">
    <property type="entry name" value="SBP_bac_11"/>
    <property type="match status" value="1"/>
</dbReference>
<dbReference type="eggNOG" id="COG0725">
    <property type="taxonomic scope" value="Bacteria"/>
</dbReference>
<evidence type="ECO:0000256" key="3">
    <source>
        <dbReference type="ARBA" id="ARBA00022729"/>
    </source>
</evidence>
<dbReference type="HOGENOM" id="CLU_065520_1_0_5"/>
<dbReference type="Gene3D" id="3.40.190.10">
    <property type="entry name" value="Periplasmic binding protein-like II"/>
    <property type="match status" value="2"/>
</dbReference>
<dbReference type="EMBL" id="CP000250">
    <property type="protein sequence ID" value="ABD06153.1"/>
    <property type="molecule type" value="Genomic_DNA"/>
</dbReference>
<dbReference type="PANTHER" id="PTHR30632:SF14">
    <property type="entry name" value="TUNGSTATE_MOLYBDATE_CHROMATE-BINDING PROTEIN MODA"/>
    <property type="match status" value="1"/>
</dbReference>
<organism evidence="4 5">
    <name type="scientific">Rhodopseudomonas palustris (strain HaA2)</name>
    <dbReference type="NCBI Taxonomy" id="316058"/>
    <lineage>
        <taxon>Bacteria</taxon>
        <taxon>Pseudomonadati</taxon>
        <taxon>Pseudomonadota</taxon>
        <taxon>Alphaproteobacteria</taxon>
        <taxon>Hyphomicrobiales</taxon>
        <taxon>Nitrobacteraceae</taxon>
        <taxon>Rhodopseudomonas</taxon>
    </lineage>
</organism>
<dbReference type="AlphaFoldDB" id="Q2J057"/>
<evidence type="ECO:0000313" key="4">
    <source>
        <dbReference type="EMBL" id="ABD06153.1"/>
    </source>
</evidence>
<dbReference type="GO" id="GO:0030973">
    <property type="term" value="F:molybdate ion binding"/>
    <property type="evidence" value="ECO:0007669"/>
    <property type="project" value="TreeGrafter"/>
</dbReference>